<gene>
    <name evidence="7" type="ORF">AB433_04475</name>
</gene>
<evidence type="ECO:0000256" key="3">
    <source>
        <dbReference type="ARBA" id="ARBA00022741"/>
    </source>
</evidence>
<dbReference type="GO" id="GO:0008360">
    <property type="term" value="P:regulation of cell shape"/>
    <property type="evidence" value="ECO:0007669"/>
    <property type="project" value="UniProtKB-KW"/>
</dbReference>
<dbReference type="EMBL" id="CP011770">
    <property type="protein sequence ID" value="AKM09409.1"/>
    <property type="molecule type" value="Genomic_DNA"/>
</dbReference>
<dbReference type="Gene3D" id="3.30.420.40">
    <property type="match status" value="2"/>
</dbReference>
<name>A0A0G3XFL4_9SPHN</name>
<dbReference type="PRINTS" id="PR01652">
    <property type="entry name" value="SHAPEPROTEIN"/>
</dbReference>
<protein>
    <submittedName>
        <fullName evidence="7">Uncharacterized protein</fullName>
    </submittedName>
</protein>
<dbReference type="InterPro" id="IPR004753">
    <property type="entry name" value="MreB"/>
</dbReference>
<evidence type="ECO:0000256" key="2">
    <source>
        <dbReference type="ARBA" id="ARBA00022490"/>
    </source>
</evidence>
<evidence type="ECO:0000313" key="7">
    <source>
        <dbReference type="EMBL" id="AKM09409.1"/>
    </source>
</evidence>
<dbReference type="KEGG" id="cna:AB433_04475"/>
<dbReference type="Pfam" id="PF06723">
    <property type="entry name" value="MreB_Mbl"/>
    <property type="match status" value="1"/>
</dbReference>
<keyword evidence="2" id="KW-0963">Cytoplasm</keyword>
<dbReference type="GO" id="GO:0005737">
    <property type="term" value="C:cytoplasm"/>
    <property type="evidence" value="ECO:0007669"/>
    <property type="project" value="UniProtKB-SubCell"/>
</dbReference>
<comment type="similarity">
    <text evidence="6">Belongs to the FtsA/MreB family.</text>
</comment>
<comment type="subcellular location">
    <subcellularLocation>
        <location evidence="1">Cytoplasm</location>
    </subcellularLocation>
</comment>
<evidence type="ECO:0000256" key="5">
    <source>
        <dbReference type="ARBA" id="ARBA00022960"/>
    </source>
</evidence>
<reference evidence="7 8" key="1">
    <citation type="submission" date="2015-06" db="EMBL/GenBank/DDBJ databases">
        <authorList>
            <person name="Zeng Y."/>
            <person name="Huang Y."/>
        </authorList>
    </citation>
    <scope>NUCLEOTIDE SEQUENCE [LARGE SCALE GENOMIC DNA]</scope>
    <source>
        <strain evidence="7 8">PQ-2</strain>
    </source>
</reference>
<dbReference type="Proteomes" id="UP000035287">
    <property type="component" value="Chromosome"/>
</dbReference>
<accession>A0A0G3XFL4</accession>
<dbReference type="SUPFAM" id="SSF53067">
    <property type="entry name" value="Actin-like ATPase domain"/>
    <property type="match status" value="2"/>
</dbReference>
<evidence type="ECO:0000256" key="1">
    <source>
        <dbReference type="ARBA" id="ARBA00004496"/>
    </source>
</evidence>
<sequence length="345" mass="36277">MFRFFSTSRQGGPDIAIDFGTANTRVVLRNGGIVFEQPTASCFSSKGGKELFVSAGSDAFAMLDRVSDGLHIRRPLARGVVQDLGAASVYLQYVVKTVMGRLRLGRPSAMVGIPADATKAEASALRTVLSDAGFGRISLVKETYAAAVGAGLDIGAARASMIIECGAGTTEIAVFSIDGECLIRSVRGGGQSLDEALIEHMRARHQFLIGLRTAERLKHAISRKISLRVGDSSGIGADPSNHMVEIKGRDLRTGLPATRLLPSAEFQPVFKKHLVPIVEATRGVLATIKPDLAADLLTGSIIATGGCASISLLSEMITNDTGLPIEAVNDEALCVSRGLETLMAG</sequence>
<keyword evidence="5" id="KW-0133">Cell shape</keyword>
<dbReference type="PANTHER" id="PTHR42749">
    <property type="entry name" value="CELL SHAPE-DETERMINING PROTEIN MREB"/>
    <property type="match status" value="1"/>
</dbReference>
<keyword evidence="8" id="KW-1185">Reference proteome</keyword>
<dbReference type="AlphaFoldDB" id="A0A0G3XFL4"/>
<evidence type="ECO:0000313" key="8">
    <source>
        <dbReference type="Proteomes" id="UP000035287"/>
    </source>
</evidence>
<proteinExistence type="inferred from homology"/>
<dbReference type="GO" id="GO:0000902">
    <property type="term" value="P:cell morphogenesis"/>
    <property type="evidence" value="ECO:0007669"/>
    <property type="project" value="InterPro"/>
</dbReference>
<organism evidence="7 8">
    <name type="scientific">Croceicoccus naphthovorans</name>
    <dbReference type="NCBI Taxonomy" id="1348774"/>
    <lineage>
        <taxon>Bacteria</taxon>
        <taxon>Pseudomonadati</taxon>
        <taxon>Pseudomonadota</taxon>
        <taxon>Alphaproteobacteria</taxon>
        <taxon>Sphingomonadales</taxon>
        <taxon>Erythrobacteraceae</taxon>
        <taxon>Croceicoccus</taxon>
    </lineage>
</organism>
<dbReference type="GO" id="GO:0005524">
    <property type="term" value="F:ATP binding"/>
    <property type="evidence" value="ECO:0007669"/>
    <property type="project" value="UniProtKB-KW"/>
</dbReference>
<dbReference type="OrthoDB" id="7467279at2"/>
<dbReference type="RefSeq" id="WP_047820099.1">
    <property type="nucleotide sequence ID" value="NZ_CP011770.1"/>
</dbReference>
<dbReference type="InterPro" id="IPR056546">
    <property type="entry name" value="MreB_MamK-like"/>
</dbReference>
<keyword evidence="3" id="KW-0547">Nucleotide-binding</keyword>
<dbReference type="InterPro" id="IPR043129">
    <property type="entry name" value="ATPase_NBD"/>
</dbReference>
<dbReference type="PANTHER" id="PTHR42749:SF1">
    <property type="entry name" value="CELL SHAPE-DETERMINING PROTEIN MREB"/>
    <property type="match status" value="1"/>
</dbReference>
<dbReference type="STRING" id="1348774.AB433_04475"/>
<evidence type="ECO:0000256" key="4">
    <source>
        <dbReference type="ARBA" id="ARBA00022840"/>
    </source>
</evidence>
<dbReference type="PATRIC" id="fig|1348774.3.peg.940"/>
<evidence type="ECO:0000256" key="6">
    <source>
        <dbReference type="ARBA" id="ARBA00023458"/>
    </source>
</evidence>
<keyword evidence="4" id="KW-0067">ATP-binding</keyword>